<evidence type="ECO:0000256" key="1">
    <source>
        <dbReference type="ARBA" id="ARBA00010699"/>
    </source>
</evidence>
<evidence type="ECO:0000259" key="6">
    <source>
        <dbReference type="Pfam" id="PF02911"/>
    </source>
</evidence>
<gene>
    <name evidence="7" type="ORF">PHACADRAFT_139485</name>
</gene>
<dbReference type="Pfam" id="PF00551">
    <property type="entry name" value="Formyl_trans_N"/>
    <property type="match status" value="1"/>
</dbReference>
<organism evidence="7 8">
    <name type="scientific">Phanerochaete carnosa (strain HHB-10118-sp)</name>
    <name type="common">White-rot fungus</name>
    <name type="synonym">Peniophora carnosa</name>
    <dbReference type="NCBI Taxonomy" id="650164"/>
    <lineage>
        <taxon>Eukaryota</taxon>
        <taxon>Fungi</taxon>
        <taxon>Dikarya</taxon>
        <taxon>Basidiomycota</taxon>
        <taxon>Agaricomycotina</taxon>
        <taxon>Agaricomycetes</taxon>
        <taxon>Polyporales</taxon>
        <taxon>Phanerochaetaceae</taxon>
        <taxon>Phanerochaete</taxon>
    </lineage>
</organism>
<dbReference type="CDD" id="cd08646">
    <property type="entry name" value="FMT_core_Met-tRNA-FMT_N"/>
    <property type="match status" value="1"/>
</dbReference>
<dbReference type="Proteomes" id="UP000008370">
    <property type="component" value="Unassembled WGS sequence"/>
</dbReference>
<keyword evidence="8" id="KW-1185">Reference proteome</keyword>
<dbReference type="PANTHER" id="PTHR11138:SF5">
    <property type="entry name" value="METHIONYL-TRNA FORMYLTRANSFERASE, MITOCHONDRIAL"/>
    <property type="match status" value="1"/>
</dbReference>
<dbReference type="SUPFAM" id="SSF53328">
    <property type="entry name" value="Formyltransferase"/>
    <property type="match status" value="1"/>
</dbReference>
<dbReference type="GeneID" id="18908459"/>
<dbReference type="FunCoup" id="K5X553">
    <property type="interactions" value="219"/>
</dbReference>
<protein>
    <recommendedName>
        <fullName evidence="2">methionyl-tRNA formyltransferase</fullName>
        <ecNumber evidence="2">2.1.2.9</ecNumber>
    </recommendedName>
</protein>
<dbReference type="RefSeq" id="XP_007393309.1">
    <property type="nucleotide sequence ID" value="XM_007393247.1"/>
</dbReference>
<reference evidence="7 8" key="1">
    <citation type="journal article" date="2012" name="BMC Genomics">
        <title>Comparative genomics of the white-rot fungi, Phanerochaete carnosa and P. chrysosporium, to elucidate the genetic basis of the distinct wood types they colonize.</title>
        <authorList>
            <person name="Suzuki H."/>
            <person name="MacDonald J."/>
            <person name="Syed K."/>
            <person name="Salamov A."/>
            <person name="Hori C."/>
            <person name="Aerts A."/>
            <person name="Henrissat B."/>
            <person name="Wiebenga A."/>
            <person name="vanKuyk P.A."/>
            <person name="Barry K."/>
            <person name="Lindquist E."/>
            <person name="LaButti K."/>
            <person name="Lapidus A."/>
            <person name="Lucas S."/>
            <person name="Coutinho P."/>
            <person name="Gong Y."/>
            <person name="Samejima M."/>
            <person name="Mahadevan R."/>
            <person name="Abou-Zaid M."/>
            <person name="de Vries R.P."/>
            <person name="Igarashi K."/>
            <person name="Yadav J.S."/>
            <person name="Grigoriev I.V."/>
            <person name="Master E.R."/>
        </authorList>
    </citation>
    <scope>NUCLEOTIDE SEQUENCE [LARGE SCALE GENOMIC DNA]</scope>
    <source>
        <strain evidence="7 8">HHB-10118-sp</strain>
    </source>
</reference>
<dbReference type="Pfam" id="PF02911">
    <property type="entry name" value="Formyl_trans_C"/>
    <property type="match status" value="1"/>
</dbReference>
<dbReference type="PANTHER" id="PTHR11138">
    <property type="entry name" value="METHIONYL-TRNA FORMYLTRANSFERASE"/>
    <property type="match status" value="1"/>
</dbReference>
<evidence type="ECO:0000259" key="5">
    <source>
        <dbReference type="Pfam" id="PF00551"/>
    </source>
</evidence>
<feature type="domain" description="Formyl transferase C-terminal" evidence="6">
    <location>
        <begin position="259"/>
        <end position="365"/>
    </location>
</feature>
<accession>K5X553</accession>
<dbReference type="InterPro" id="IPR005793">
    <property type="entry name" value="Formyl_trans_C"/>
</dbReference>
<evidence type="ECO:0000256" key="4">
    <source>
        <dbReference type="ARBA" id="ARBA00022917"/>
    </source>
</evidence>
<dbReference type="STRING" id="650164.K5X553"/>
<sequence length="386" mass="42917">MLIGAFRRYPRICARLVLRRPLSQSASTIQAERPGRPFDILFFGRDEFSCMVLQQLYEARDVWQEIHIATQPNMKTGRNGSVLSVSPLKTVGQELGLPVHEIPPDKPSFRTWQVSSPPPPFSELPPPSPRLLVTASFGRILSTDLLQRFAPGRRLNIHPSLLPMYRGPAPIQHALLNGKRETGVCVIEMTEAKAGIDSGDIWGRERMPIPEEADFPALRSFLAIQGGELLISVLREMIQGTAVARHQPADFSAPRAPMITADDALIHFSTMTSQDIVRRHRAISHQKPLFAYTKTGKTVQLHSLSVYELPPGSLLWRLAEPGMGWYDPRTDALAIRCAGETLLVVSELKKQDRTLIPAKAWWNGIRPGMTAEGGDGQTVLHLVSQI</sequence>
<comment type="similarity">
    <text evidence="1">Belongs to the Fmt family.</text>
</comment>
<dbReference type="GO" id="GO:0005739">
    <property type="term" value="C:mitochondrion"/>
    <property type="evidence" value="ECO:0007669"/>
    <property type="project" value="TreeGrafter"/>
</dbReference>
<dbReference type="InterPro" id="IPR002376">
    <property type="entry name" value="Formyl_transf_N"/>
</dbReference>
<evidence type="ECO:0000313" key="8">
    <source>
        <dbReference type="Proteomes" id="UP000008370"/>
    </source>
</evidence>
<dbReference type="InParanoid" id="K5X553"/>
<dbReference type="OrthoDB" id="10268103at2759"/>
<evidence type="ECO:0000256" key="2">
    <source>
        <dbReference type="ARBA" id="ARBA00012261"/>
    </source>
</evidence>
<evidence type="ECO:0000256" key="3">
    <source>
        <dbReference type="ARBA" id="ARBA00022679"/>
    </source>
</evidence>
<dbReference type="InterPro" id="IPR036477">
    <property type="entry name" value="Formyl_transf_N_sf"/>
</dbReference>
<feature type="domain" description="Formyl transferase N-terminal" evidence="5">
    <location>
        <begin position="125"/>
        <end position="234"/>
    </location>
</feature>
<dbReference type="InterPro" id="IPR011034">
    <property type="entry name" value="Formyl_transferase-like_C_sf"/>
</dbReference>
<evidence type="ECO:0000313" key="7">
    <source>
        <dbReference type="EMBL" id="EKM57977.1"/>
    </source>
</evidence>
<keyword evidence="3" id="KW-0808">Transferase</keyword>
<dbReference type="Gene3D" id="3.40.50.12230">
    <property type="match status" value="1"/>
</dbReference>
<keyword evidence="4" id="KW-0648">Protein biosynthesis</keyword>
<dbReference type="SUPFAM" id="SSF50486">
    <property type="entry name" value="FMT C-terminal domain-like"/>
    <property type="match status" value="1"/>
</dbReference>
<dbReference type="EC" id="2.1.2.9" evidence="2"/>
<dbReference type="InterPro" id="IPR041711">
    <property type="entry name" value="Met-tRNA-FMT_N"/>
</dbReference>
<dbReference type="EMBL" id="JH930470">
    <property type="protein sequence ID" value="EKM57977.1"/>
    <property type="molecule type" value="Genomic_DNA"/>
</dbReference>
<dbReference type="AlphaFoldDB" id="K5X553"/>
<dbReference type="HOGENOM" id="CLU_033347_0_3_1"/>
<dbReference type="GO" id="GO:0004479">
    <property type="term" value="F:methionyl-tRNA formyltransferase activity"/>
    <property type="evidence" value="ECO:0007669"/>
    <property type="project" value="UniProtKB-EC"/>
</dbReference>
<name>K5X553_PHACS</name>
<dbReference type="KEGG" id="pco:PHACADRAFT_139485"/>
<proteinExistence type="inferred from homology"/>